<feature type="region of interest" description="Disordered" evidence="6">
    <location>
        <begin position="216"/>
        <end position="418"/>
    </location>
</feature>
<dbReference type="PANTHER" id="PTHR43811:SF48">
    <property type="entry name" value="PEPTIDYL-PROLYL CIS-TRANS ISOMERASE FKBP43"/>
    <property type="match status" value="1"/>
</dbReference>
<dbReference type="InterPro" id="IPR001179">
    <property type="entry name" value="PPIase_FKBP_dom"/>
</dbReference>
<evidence type="ECO:0000256" key="1">
    <source>
        <dbReference type="ARBA" id="ARBA00000971"/>
    </source>
</evidence>
<organism evidence="8 9">
    <name type="scientific">Durio zibethinus</name>
    <name type="common">Durian</name>
    <dbReference type="NCBI Taxonomy" id="66656"/>
    <lineage>
        <taxon>Eukaryota</taxon>
        <taxon>Viridiplantae</taxon>
        <taxon>Streptophyta</taxon>
        <taxon>Embryophyta</taxon>
        <taxon>Tracheophyta</taxon>
        <taxon>Spermatophyta</taxon>
        <taxon>Magnoliopsida</taxon>
        <taxon>eudicotyledons</taxon>
        <taxon>Gunneridae</taxon>
        <taxon>Pentapetalae</taxon>
        <taxon>rosids</taxon>
        <taxon>malvids</taxon>
        <taxon>Malvales</taxon>
        <taxon>Malvaceae</taxon>
        <taxon>Helicteroideae</taxon>
        <taxon>Durio</taxon>
    </lineage>
</organism>
<dbReference type="GeneID" id="111276655"/>
<proteinExistence type="predicted"/>
<feature type="compositionally biased region" description="Basic and acidic residues" evidence="6">
    <location>
        <begin position="228"/>
        <end position="252"/>
    </location>
</feature>
<evidence type="ECO:0000256" key="2">
    <source>
        <dbReference type="ARBA" id="ARBA00013194"/>
    </source>
</evidence>
<accession>A0A6P5WR12</accession>
<name>A0A6P5WR12_DURZI</name>
<feature type="compositionally biased region" description="Basic and acidic residues" evidence="6">
    <location>
        <begin position="384"/>
        <end position="402"/>
    </location>
</feature>
<keyword evidence="4 5" id="KW-0413">Isomerase</keyword>
<evidence type="ECO:0000256" key="6">
    <source>
        <dbReference type="SAM" id="MobiDB-lite"/>
    </source>
</evidence>
<evidence type="ECO:0000256" key="4">
    <source>
        <dbReference type="ARBA" id="ARBA00023235"/>
    </source>
</evidence>
<dbReference type="AlphaFoldDB" id="A0A6P5WR12"/>
<evidence type="ECO:0000313" key="8">
    <source>
        <dbReference type="Proteomes" id="UP000515121"/>
    </source>
</evidence>
<reference evidence="9" key="1">
    <citation type="submission" date="2025-08" db="UniProtKB">
        <authorList>
            <consortium name="RefSeq"/>
        </authorList>
    </citation>
    <scope>IDENTIFICATION</scope>
    <source>
        <tissue evidence="9">Fruit stalk</tissue>
    </source>
</reference>
<feature type="domain" description="PPIase FKBP-type" evidence="7">
    <location>
        <begin position="470"/>
        <end position="558"/>
    </location>
</feature>
<evidence type="ECO:0000259" key="7">
    <source>
        <dbReference type="PROSITE" id="PS50059"/>
    </source>
</evidence>
<feature type="compositionally biased region" description="Basic and acidic residues" evidence="6">
    <location>
        <begin position="358"/>
        <end position="376"/>
    </location>
</feature>
<dbReference type="KEGG" id="dzi:111276655"/>
<dbReference type="PANTHER" id="PTHR43811">
    <property type="entry name" value="FKBP-TYPE PEPTIDYL-PROLYL CIS-TRANS ISOMERASE FKPA"/>
    <property type="match status" value="1"/>
</dbReference>
<dbReference type="InterPro" id="IPR041232">
    <property type="entry name" value="NPL"/>
</dbReference>
<feature type="compositionally biased region" description="Polar residues" evidence="6">
    <location>
        <begin position="144"/>
        <end position="156"/>
    </location>
</feature>
<dbReference type="Proteomes" id="UP000515121">
    <property type="component" value="Unplaced"/>
</dbReference>
<gene>
    <name evidence="9" type="primary">LOC111276655</name>
</gene>
<dbReference type="SUPFAM" id="SSF54534">
    <property type="entry name" value="FKBP-like"/>
    <property type="match status" value="1"/>
</dbReference>
<dbReference type="OrthoDB" id="988629at2759"/>
<feature type="compositionally biased region" description="Basic and acidic residues" evidence="6">
    <location>
        <begin position="270"/>
        <end position="279"/>
    </location>
</feature>
<keyword evidence="8" id="KW-1185">Reference proteome</keyword>
<evidence type="ECO:0000256" key="3">
    <source>
        <dbReference type="ARBA" id="ARBA00023110"/>
    </source>
</evidence>
<dbReference type="EC" id="5.2.1.8" evidence="2 5"/>
<dbReference type="Pfam" id="PF00254">
    <property type="entry name" value="FKBP_C"/>
    <property type="match status" value="1"/>
</dbReference>
<dbReference type="Pfam" id="PF17800">
    <property type="entry name" value="NPL"/>
    <property type="match status" value="1"/>
</dbReference>
<protein>
    <recommendedName>
        <fullName evidence="2 5">peptidylprolyl isomerase</fullName>
        <ecNumber evidence="2 5">5.2.1.8</ecNumber>
    </recommendedName>
</protein>
<keyword evidence="3 5" id="KW-0697">Rotamase</keyword>
<feature type="region of interest" description="Disordered" evidence="6">
    <location>
        <begin position="115"/>
        <end position="169"/>
    </location>
</feature>
<dbReference type="RefSeq" id="XP_022718142.1">
    <property type="nucleotide sequence ID" value="XM_022862407.1"/>
</dbReference>
<sequence length="558" mass="62108">MAFWGTEVKPGRPFSHAPLNGRLHLSQATLGMGNGAQKSIVQCNVGNKRPVFVCSLLPEKAECCQVNLEFEESDEVVFSVIGPRTVHLSGFYLPTSSHNGHNDESLLRESYGEDIAETETERTKNSEESEYGGSFIDDDDPQVLPSSPDSYAQPGSNEEMLDLKKSKNGKGRCRLRKKFQFNESENDDSFQQKDFTGAVAAMEVLDSETEDALPISSLCKAKQASNSRKADMEEKPGKETEKLNHNETKDEATMLEGSNAAIGVQPKSESSARNEEKQKHVLGVDNALMPKKKRQELTEEERFPEADHGMIGNMELEQNDQNQKLASNEENKHNDLLLASSQVGLEDKAKLKRKRKEHAKEKMLKDNAAKEDEGQKGDLNLDSGIKDVHVEDKETQKEVNDNRKKKKRCKNKEDGDAMKMEPPVLSAHEKNRSVAMEGNDANDKAIQLSNGIIIEELEMGKPEGKIATLGKKVHVHYTGKLKESGQVFDSSAGKALFKFHLGGEKVPELWNVGLDGMRVGGRRRLIVPPSVSYRNEGARENVPPNSWLVFDVELVKVR</sequence>
<dbReference type="PROSITE" id="PS50059">
    <property type="entry name" value="FKBP_PPIASE"/>
    <property type="match status" value="1"/>
</dbReference>
<dbReference type="GO" id="GO:0003755">
    <property type="term" value="F:peptidyl-prolyl cis-trans isomerase activity"/>
    <property type="evidence" value="ECO:0007669"/>
    <property type="project" value="UniProtKB-KW"/>
</dbReference>
<dbReference type="InterPro" id="IPR046357">
    <property type="entry name" value="PPIase_dom_sf"/>
</dbReference>
<evidence type="ECO:0000313" key="9">
    <source>
        <dbReference type="RefSeq" id="XP_022718142.1"/>
    </source>
</evidence>
<dbReference type="Gene3D" id="3.10.50.40">
    <property type="match status" value="1"/>
</dbReference>
<evidence type="ECO:0000256" key="5">
    <source>
        <dbReference type="PROSITE-ProRule" id="PRU00277"/>
    </source>
</evidence>
<comment type="catalytic activity">
    <reaction evidence="1 5">
        <text>[protein]-peptidylproline (omega=180) = [protein]-peptidylproline (omega=0)</text>
        <dbReference type="Rhea" id="RHEA:16237"/>
        <dbReference type="Rhea" id="RHEA-COMP:10747"/>
        <dbReference type="Rhea" id="RHEA-COMP:10748"/>
        <dbReference type="ChEBI" id="CHEBI:83833"/>
        <dbReference type="ChEBI" id="CHEBI:83834"/>
        <dbReference type="EC" id="5.2.1.8"/>
    </reaction>
</comment>
<dbReference type="Gene3D" id="2.60.120.340">
    <property type="entry name" value="Nucleoplasmin core domain"/>
    <property type="match status" value="1"/>
</dbReference>
<feature type="compositionally biased region" description="Basic and acidic residues" evidence="6">
    <location>
        <begin position="295"/>
        <end position="308"/>
    </location>
</feature>